<organism evidence="1 2">
    <name type="scientific">Chlorobaculum limnaeum</name>
    <dbReference type="NCBI Taxonomy" id="274537"/>
    <lineage>
        <taxon>Bacteria</taxon>
        <taxon>Pseudomonadati</taxon>
        <taxon>Chlorobiota</taxon>
        <taxon>Chlorobiia</taxon>
        <taxon>Chlorobiales</taxon>
        <taxon>Chlorobiaceae</taxon>
        <taxon>Chlorobaculum</taxon>
    </lineage>
</organism>
<keyword evidence="2" id="KW-1185">Reference proteome</keyword>
<dbReference type="EMBL" id="CP017305">
    <property type="protein sequence ID" value="AOS83669.1"/>
    <property type="molecule type" value="Genomic_DNA"/>
</dbReference>
<dbReference type="AlphaFoldDB" id="A0A1D8D7Q9"/>
<dbReference type="KEGG" id="clz:BIU88_05610"/>
<proteinExistence type="predicted"/>
<name>A0A1D8D7Q9_CHLLM</name>
<protein>
    <submittedName>
        <fullName evidence="1">Uncharacterized protein</fullName>
    </submittedName>
</protein>
<accession>A0A1D8D7Q9</accession>
<gene>
    <name evidence="1" type="ORF">BIU88_05610</name>
</gene>
<reference evidence="1" key="1">
    <citation type="submission" date="2016-09" db="EMBL/GenBank/DDBJ databases">
        <title>Genome sequence of Chlorobaculum limnaeum.</title>
        <authorList>
            <person name="Liu Z."/>
            <person name="Tank M."/>
            <person name="Bryant D.A."/>
        </authorList>
    </citation>
    <scope>NUCLEOTIDE SEQUENCE [LARGE SCALE GENOMIC DNA]</scope>
    <source>
        <strain evidence="1">DSM 1677</strain>
    </source>
</reference>
<sequence>MQSGGFVSVWLYRDRREETYHQVFRMGKHQEAFFGTTRSELIEQKSLFLPDSSRNLQIFGMTMHELLMTVRHEGNRNGYYWLARKLDDKYSCVL</sequence>
<dbReference type="Proteomes" id="UP000095185">
    <property type="component" value="Chromosome"/>
</dbReference>
<evidence type="ECO:0000313" key="2">
    <source>
        <dbReference type="Proteomes" id="UP000095185"/>
    </source>
</evidence>
<evidence type="ECO:0000313" key="1">
    <source>
        <dbReference type="EMBL" id="AOS83669.1"/>
    </source>
</evidence>